<protein>
    <submittedName>
        <fullName evidence="1">Uncharacterized protein</fullName>
    </submittedName>
</protein>
<gene>
    <name evidence="1" type="ORF">A2G96_16695</name>
</gene>
<reference evidence="1 2" key="1">
    <citation type="submission" date="2016-03" db="EMBL/GenBank/DDBJ databases">
        <title>Complete genome sequence of a novel chlorpyrifos degrading bacterium, Cupriavidus nantongensis sp. X1.</title>
        <authorList>
            <person name="Fang L."/>
        </authorList>
    </citation>
    <scope>NUCLEOTIDE SEQUENCE [LARGE SCALE GENOMIC DNA]</scope>
    <source>
        <strain evidence="1 2">X1</strain>
    </source>
</reference>
<evidence type="ECO:0000313" key="2">
    <source>
        <dbReference type="Proteomes" id="UP000075238"/>
    </source>
</evidence>
<dbReference type="KEGG" id="cnan:A2G96_16695"/>
<organism evidence="1 2">
    <name type="scientific">Cupriavidus nantongensis</name>
    <dbReference type="NCBI Taxonomy" id="1796606"/>
    <lineage>
        <taxon>Bacteria</taxon>
        <taxon>Pseudomonadati</taxon>
        <taxon>Pseudomonadota</taxon>
        <taxon>Betaproteobacteria</taxon>
        <taxon>Burkholderiales</taxon>
        <taxon>Burkholderiaceae</taxon>
        <taxon>Cupriavidus</taxon>
    </lineage>
</organism>
<sequence>MYKVVSLYKRRADIQITDFFTRIQAFAQTFTTSPGCERYVLSLPLAQGYTKGSLQKTGRVEM</sequence>
<dbReference type="AlphaFoldDB" id="A0A142JMD1"/>
<accession>A0A142JMD1</accession>
<dbReference type="Proteomes" id="UP000075238">
    <property type="component" value="Chromosome 1"/>
</dbReference>
<keyword evidence="2" id="KW-1185">Reference proteome</keyword>
<name>A0A142JMD1_9BURK</name>
<dbReference type="EMBL" id="CP014844">
    <property type="protein sequence ID" value="AMR79243.1"/>
    <property type="molecule type" value="Genomic_DNA"/>
</dbReference>
<evidence type="ECO:0000313" key="1">
    <source>
        <dbReference type="EMBL" id="AMR79243.1"/>
    </source>
</evidence>
<proteinExistence type="predicted"/>